<sequence>MELFDILQTAEEVSGIDMKAVLQAMGISVNVKEHTEQEQALICSFVSNFITLPAWRVDNDDIVKALLNVLVEKYKLPLSFVAAAAGVQKEQLASFQKGGEIPLSTKYTLAAQISRLSNMICPFDETMQALKQTGRK</sequence>
<dbReference type="Pfam" id="PF20317">
    <property type="entry name" value="HTH_60"/>
    <property type="match status" value="1"/>
</dbReference>
<dbReference type="Proteomes" id="UP001203972">
    <property type="component" value="Unassembled WGS sequence"/>
</dbReference>
<reference evidence="3" key="2">
    <citation type="journal article" date="2019" name="Nat. Med.">
        <title>A library of human gut bacterial isolates paired with longitudinal multiomics data enables mechanistic microbiome research.</title>
        <authorList>
            <person name="Poyet M."/>
            <person name="Groussin M."/>
            <person name="Gibbons S.M."/>
            <person name="Avila-Pacheco J."/>
            <person name="Jiang X."/>
            <person name="Kearney S.M."/>
            <person name="Perrotta A.R."/>
            <person name="Berdy B."/>
            <person name="Zhao S."/>
            <person name="Lieberman T.D."/>
            <person name="Swanson P.K."/>
            <person name="Smith M."/>
            <person name="Roesemann S."/>
            <person name="Alexander J.E."/>
            <person name="Rich S.A."/>
            <person name="Livny J."/>
            <person name="Vlamakis H."/>
            <person name="Clish C."/>
            <person name="Bullock K."/>
            <person name="Deik A."/>
            <person name="Scott J."/>
            <person name="Pierce K.A."/>
            <person name="Xavier R.J."/>
            <person name="Alm E.J."/>
        </authorList>
    </citation>
    <scope>NUCLEOTIDE SEQUENCE</scope>
    <source>
        <strain evidence="3">BIOML-A12</strain>
    </source>
</reference>
<dbReference type="RefSeq" id="WP_008819579.1">
    <property type="nucleotide sequence ID" value="NZ_AP025565.1"/>
</dbReference>
<dbReference type="InterPro" id="IPR046930">
    <property type="entry name" value="HTH_60"/>
</dbReference>
<dbReference type="AlphaFoldDB" id="A0A099I4S2"/>
<evidence type="ECO:0000313" key="2">
    <source>
        <dbReference type="EMBL" id="MCR0234681.1"/>
    </source>
</evidence>
<organism evidence="1 4">
    <name type="scientific">Clostridium innocuum</name>
    <dbReference type="NCBI Taxonomy" id="1522"/>
    <lineage>
        <taxon>Bacteria</taxon>
        <taxon>Bacillati</taxon>
        <taxon>Bacillota</taxon>
        <taxon>Clostridia</taxon>
        <taxon>Eubacteriales</taxon>
        <taxon>Clostridiaceae</taxon>
        <taxon>Clostridium</taxon>
    </lineage>
</organism>
<gene>
    <name evidence="1" type="ORF">CIAN88_12325</name>
    <name evidence="3" type="ORF">GT664_13645</name>
    <name evidence="2" type="ORF">MKC95_18085</name>
</gene>
<accession>A0A099I4S2</accession>
<reference evidence="2" key="3">
    <citation type="journal article" date="2022" name="Clin. Infect. Dis.">
        <title>Association between Clostridium innocuum and antibiotic-associated diarrhea in adults and children: A cross-sectional study and comparative genomics analysis.</title>
        <authorList>
            <person name="Cherny K.E."/>
            <person name="Muscat E.B."/>
            <person name="Balaji A."/>
            <person name="Mukherjee J."/>
            <person name="Ozer E.A."/>
            <person name="Angarone M.P."/>
            <person name="Hauser A.R."/>
            <person name="Sichel J.S."/>
            <person name="Amponsah E."/>
            <person name="Kociolek L.K."/>
        </authorList>
    </citation>
    <scope>NUCLEOTIDE SEQUENCE</scope>
    <source>
        <strain evidence="2">NU1-AC-029v</strain>
    </source>
</reference>
<dbReference type="Proteomes" id="UP000604383">
    <property type="component" value="Unassembled WGS sequence"/>
</dbReference>
<reference evidence="1 4" key="1">
    <citation type="submission" date="2014-08" db="EMBL/GenBank/DDBJ databases">
        <title>Clostridium innocuum, an unnegligible vancomycin-resistant pathogen causing extra-intestinal infections.</title>
        <authorList>
            <person name="Feng Y."/>
            <person name="Chiu C.-H."/>
        </authorList>
    </citation>
    <scope>NUCLEOTIDE SEQUENCE [LARGE SCALE GENOMIC DNA]</scope>
    <source>
        <strain evidence="1 4">AN88</strain>
    </source>
</reference>
<evidence type="ECO:0000313" key="4">
    <source>
        <dbReference type="Proteomes" id="UP000030008"/>
    </source>
</evidence>
<evidence type="ECO:0000313" key="1">
    <source>
        <dbReference type="EMBL" id="KGJ52929.1"/>
    </source>
</evidence>
<dbReference type="EMBL" id="JQIF01000050">
    <property type="protein sequence ID" value="KGJ52929.1"/>
    <property type="molecule type" value="Genomic_DNA"/>
</dbReference>
<name>A0A099I4S2_CLOIN</name>
<evidence type="ECO:0000313" key="3">
    <source>
        <dbReference type="EMBL" id="MZH56761.1"/>
    </source>
</evidence>
<dbReference type="EMBL" id="JAKTMA010000037">
    <property type="protein sequence ID" value="MCR0234681.1"/>
    <property type="molecule type" value="Genomic_DNA"/>
</dbReference>
<dbReference type="Proteomes" id="UP000030008">
    <property type="component" value="Unassembled WGS sequence"/>
</dbReference>
<protein>
    <submittedName>
        <fullName evidence="1">XRE family transcriptional regulator</fullName>
    </submittedName>
</protein>
<comment type="caution">
    <text evidence="1">The sequence shown here is derived from an EMBL/GenBank/DDBJ whole genome shotgun (WGS) entry which is preliminary data.</text>
</comment>
<proteinExistence type="predicted"/>
<dbReference type="EMBL" id="WWTN01000024">
    <property type="protein sequence ID" value="MZH56761.1"/>
    <property type="molecule type" value="Genomic_DNA"/>
</dbReference>